<reference evidence="3" key="1">
    <citation type="submission" date="2023-04" db="EMBL/GenBank/DDBJ databases">
        <authorList>
            <person name="Vijverberg K."/>
            <person name="Xiong W."/>
            <person name="Schranz E."/>
        </authorList>
    </citation>
    <scope>NUCLEOTIDE SEQUENCE</scope>
</reference>
<sequence length="167" mass="18792">MTKRVADGGVVKKENLSWTDHMDNVLFEYLVKEDQIGNRVNGTLTLQAYANMIATMNKQFNKSITKANKEVILENESKDDDEDIQIVSAMDVSPDGISKAKKLKTDAVTFAIFSAIIVDTCFLFAGMTVAFDVCPPLMLDPYFCWLSPIRFSYCLIVFPASKYTYND</sequence>
<feature type="transmembrane region" description="Helical" evidence="1">
    <location>
        <begin position="107"/>
        <end position="131"/>
    </location>
</feature>
<evidence type="ECO:0000313" key="3">
    <source>
        <dbReference type="EMBL" id="CAI9266637.1"/>
    </source>
</evidence>
<keyword evidence="1" id="KW-0472">Membrane</keyword>
<dbReference type="PANTHER" id="PTHR46929:SF4">
    <property type="entry name" value="MYB_SANT-LIKE DOMAIN-CONTAINING PROTEIN"/>
    <property type="match status" value="1"/>
</dbReference>
<dbReference type="Proteomes" id="UP001177003">
    <property type="component" value="Chromosome 1"/>
</dbReference>
<dbReference type="EMBL" id="OX465077">
    <property type="protein sequence ID" value="CAI9266637.1"/>
    <property type="molecule type" value="Genomic_DNA"/>
</dbReference>
<feature type="domain" description="Myb/SANT-like" evidence="2">
    <location>
        <begin position="17"/>
        <end position="68"/>
    </location>
</feature>
<evidence type="ECO:0000313" key="4">
    <source>
        <dbReference type="Proteomes" id="UP001177003"/>
    </source>
</evidence>
<dbReference type="AlphaFoldDB" id="A0AA35VS52"/>
<proteinExistence type="predicted"/>
<dbReference type="Pfam" id="PF12776">
    <property type="entry name" value="Myb_DNA-bind_3"/>
    <property type="match status" value="1"/>
</dbReference>
<keyword evidence="1" id="KW-0812">Transmembrane</keyword>
<accession>A0AA35VS52</accession>
<organism evidence="3 4">
    <name type="scientific">Lactuca saligna</name>
    <name type="common">Willowleaf lettuce</name>
    <dbReference type="NCBI Taxonomy" id="75948"/>
    <lineage>
        <taxon>Eukaryota</taxon>
        <taxon>Viridiplantae</taxon>
        <taxon>Streptophyta</taxon>
        <taxon>Embryophyta</taxon>
        <taxon>Tracheophyta</taxon>
        <taxon>Spermatophyta</taxon>
        <taxon>Magnoliopsida</taxon>
        <taxon>eudicotyledons</taxon>
        <taxon>Gunneridae</taxon>
        <taxon>Pentapetalae</taxon>
        <taxon>asterids</taxon>
        <taxon>campanulids</taxon>
        <taxon>Asterales</taxon>
        <taxon>Asteraceae</taxon>
        <taxon>Cichorioideae</taxon>
        <taxon>Cichorieae</taxon>
        <taxon>Lactucinae</taxon>
        <taxon>Lactuca</taxon>
    </lineage>
</organism>
<gene>
    <name evidence="3" type="ORF">LSALG_LOCUS7178</name>
</gene>
<dbReference type="PANTHER" id="PTHR46929">
    <property type="entry name" value="EXPRESSED PROTEIN"/>
    <property type="match status" value="1"/>
</dbReference>
<protein>
    <recommendedName>
        <fullName evidence="2">Myb/SANT-like domain-containing protein</fullName>
    </recommendedName>
</protein>
<keyword evidence="4" id="KW-1185">Reference proteome</keyword>
<evidence type="ECO:0000259" key="2">
    <source>
        <dbReference type="Pfam" id="PF12776"/>
    </source>
</evidence>
<keyword evidence="1" id="KW-1133">Transmembrane helix</keyword>
<evidence type="ECO:0000256" key="1">
    <source>
        <dbReference type="SAM" id="Phobius"/>
    </source>
</evidence>
<name>A0AA35VS52_LACSI</name>
<dbReference type="InterPro" id="IPR024752">
    <property type="entry name" value="Myb/SANT-like_dom"/>
</dbReference>